<dbReference type="InterPro" id="IPR039417">
    <property type="entry name" value="Peptidase_C1A_papain-like"/>
</dbReference>
<accession>A0A0R3PL70</accession>
<sequence>LCIDCHTTPCGLAGVLKWSVIFQPLPLIAVYRIFLRNILQLQKKHKKCYLSLLGQCGSCWAFAAVASVESAHAIAKGPLVRLSEQELIDCDTQNYGCNGGYRPYAMSFVRKNGLVKEDEYPYRGADHNECALDVNSTGRVFIHDYRTLSPNEEIIADWIATKGPVTFGMNVTKPLYSYRNGIFSPSKEDCEKNSLGSHALIFVGYGTDSGGERYWLVKNSWGSRWGQNGYFKLARGQNACGAANSVVTPIIEQN</sequence>
<dbReference type="InterPro" id="IPR000668">
    <property type="entry name" value="Peptidase_C1A_C"/>
</dbReference>
<dbReference type="WBParaSite" id="ACOC_0000546701-mRNA-1">
    <property type="protein sequence ID" value="ACOC_0000546701-mRNA-1"/>
    <property type="gene ID" value="ACOC_0000546701"/>
</dbReference>
<dbReference type="AlphaFoldDB" id="A0A0R3PL70"/>
<proteinExistence type="inferred from homology"/>
<evidence type="ECO:0000313" key="3">
    <source>
        <dbReference type="WBParaSite" id="ACOC_0000546701-mRNA-1"/>
    </source>
</evidence>
<dbReference type="InterPro" id="IPR025661">
    <property type="entry name" value="Pept_asp_AS"/>
</dbReference>
<dbReference type="GO" id="GO:0008234">
    <property type="term" value="F:cysteine-type peptidase activity"/>
    <property type="evidence" value="ECO:0007669"/>
    <property type="project" value="InterPro"/>
</dbReference>
<dbReference type="Gene3D" id="3.90.70.10">
    <property type="entry name" value="Cysteine proteinases"/>
    <property type="match status" value="1"/>
</dbReference>
<protein>
    <submittedName>
        <fullName evidence="3">Pept_C1 domain-containing protein</fullName>
    </submittedName>
</protein>
<dbReference type="OMA" id="YAINEYS"/>
<dbReference type="CDD" id="cd02248">
    <property type="entry name" value="Peptidase_C1A"/>
    <property type="match status" value="1"/>
</dbReference>
<dbReference type="Pfam" id="PF00112">
    <property type="entry name" value="Peptidase_C1"/>
    <property type="match status" value="1"/>
</dbReference>
<comment type="similarity">
    <text evidence="1">Belongs to the peptidase C1 family.</text>
</comment>
<dbReference type="PRINTS" id="PR00705">
    <property type="entry name" value="PAPAIN"/>
</dbReference>
<evidence type="ECO:0000259" key="2">
    <source>
        <dbReference type="SMART" id="SM00645"/>
    </source>
</evidence>
<dbReference type="PANTHER" id="PTHR12411">
    <property type="entry name" value="CYSTEINE PROTEASE FAMILY C1-RELATED"/>
    <property type="match status" value="1"/>
</dbReference>
<dbReference type="InterPro" id="IPR038765">
    <property type="entry name" value="Papain-like_cys_pep_sf"/>
</dbReference>
<feature type="domain" description="Peptidase C1A papain C-terminal" evidence="2">
    <location>
        <begin position="41"/>
        <end position="250"/>
    </location>
</feature>
<dbReference type="SMART" id="SM00645">
    <property type="entry name" value="Pept_C1"/>
    <property type="match status" value="1"/>
</dbReference>
<reference evidence="3" key="1">
    <citation type="submission" date="2017-02" db="UniProtKB">
        <authorList>
            <consortium name="WormBaseParasite"/>
        </authorList>
    </citation>
    <scope>IDENTIFICATION</scope>
</reference>
<evidence type="ECO:0000256" key="1">
    <source>
        <dbReference type="ARBA" id="ARBA00008455"/>
    </source>
</evidence>
<dbReference type="InterPro" id="IPR013128">
    <property type="entry name" value="Peptidase_C1A"/>
</dbReference>
<dbReference type="PROSITE" id="PS00640">
    <property type="entry name" value="THIOL_PROTEASE_ASN"/>
    <property type="match status" value="1"/>
</dbReference>
<organism evidence="3">
    <name type="scientific">Angiostrongylus costaricensis</name>
    <name type="common">Nematode worm</name>
    <dbReference type="NCBI Taxonomy" id="334426"/>
    <lineage>
        <taxon>Eukaryota</taxon>
        <taxon>Metazoa</taxon>
        <taxon>Ecdysozoa</taxon>
        <taxon>Nematoda</taxon>
        <taxon>Chromadorea</taxon>
        <taxon>Rhabditida</taxon>
        <taxon>Rhabditina</taxon>
        <taxon>Rhabditomorpha</taxon>
        <taxon>Strongyloidea</taxon>
        <taxon>Metastrongylidae</taxon>
        <taxon>Angiostrongylus</taxon>
    </lineage>
</organism>
<dbReference type="GO" id="GO:0006508">
    <property type="term" value="P:proteolysis"/>
    <property type="evidence" value="ECO:0007669"/>
    <property type="project" value="InterPro"/>
</dbReference>
<name>A0A0R3PL70_ANGCS</name>
<dbReference type="SUPFAM" id="SSF54001">
    <property type="entry name" value="Cysteine proteinases"/>
    <property type="match status" value="1"/>
</dbReference>